<dbReference type="GO" id="GO:0005886">
    <property type="term" value="C:plasma membrane"/>
    <property type="evidence" value="ECO:0007669"/>
    <property type="project" value="TreeGrafter"/>
</dbReference>
<dbReference type="EMBL" id="PFVS01000070">
    <property type="protein sequence ID" value="PJA83087.1"/>
    <property type="molecule type" value="Genomic_DNA"/>
</dbReference>
<dbReference type="PANTHER" id="PTHR34138">
    <property type="entry name" value="CELL SHAPE-DETERMINING PROTEIN MREC"/>
    <property type="match status" value="1"/>
</dbReference>
<proteinExistence type="inferred from homology"/>
<evidence type="ECO:0000256" key="3">
    <source>
        <dbReference type="ARBA" id="ARBA00022960"/>
    </source>
</evidence>
<evidence type="ECO:0000256" key="2">
    <source>
        <dbReference type="ARBA" id="ARBA00013855"/>
    </source>
</evidence>
<evidence type="ECO:0000256" key="1">
    <source>
        <dbReference type="ARBA" id="ARBA00009369"/>
    </source>
</evidence>
<comment type="caution">
    <text evidence="7">The sequence shown here is derived from an EMBL/GenBank/DDBJ whole genome shotgun (WGS) entry which is preliminary data.</text>
</comment>
<feature type="non-terminal residue" evidence="7">
    <location>
        <position position="1"/>
    </location>
</feature>
<evidence type="ECO:0000313" key="8">
    <source>
        <dbReference type="Proteomes" id="UP000230178"/>
    </source>
</evidence>
<dbReference type="PANTHER" id="PTHR34138:SF1">
    <property type="entry name" value="CELL SHAPE-DETERMINING PROTEIN MREC"/>
    <property type="match status" value="1"/>
</dbReference>
<accession>A0A2M7Z3E1</accession>
<feature type="coiled-coil region" evidence="5">
    <location>
        <begin position="10"/>
        <end position="37"/>
    </location>
</feature>
<keyword evidence="5" id="KW-0175">Coiled coil</keyword>
<sequence length="206" mass="22764">EELKLKIVGLLAENTKLEELKRENEVLRGALDIGLEKEFKLLLAEVIGKDISQDTLLIDLGSRDGISKDFPVINQQKVLVGKIGAIYQNHSKVILISNKESTFDAKILAPYQTEGFGAGSETETYGIVKGKGNLKLFLDLIPREKEIKEGDLVVTAPLGGIFPKGLLVGDIVKVLKSDVMAWQQAEILPAFNFKELEILFVITNFK</sequence>
<organism evidence="7 8">
    <name type="scientific">Candidatus Nealsonbacteria bacterium CG_4_9_14_3_um_filter_37_29</name>
    <dbReference type="NCBI Taxonomy" id="1974696"/>
    <lineage>
        <taxon>Bacteria</taxon>
        <taxon>Candidatus Nealsoniibacteriota</taxon>
    </lineage>
</organism>
<evidence type="ECO:0000259" key="6">
    <source>
        <dbReference type="Pfam" id="PF04085"/>
    </source>
</evidence>
<dbReference type="NCBIfam" id="TIGR00219">
    <property type="entry name" value="mreC"/>
    <property type="match status" value="1"/>
</dbReference>
<name>A0A2M7Z3E1_9BACT</name>
<dbReference type="AlphaFoldDB" id="A0A2M7Z3E1"/>
<dbReference type="InterPro" id="IPR055342">
    <property type="entry name" value="MreC_beta-barrel_core"/>
</dbReference>
<dbReference type="Gene3D" id="2.40.10.340">
    <property type="entry name" value="Rod shape-determining protein MreC, domain 1"/>
    <property type="match status" value="1"/>
</dbReference>
<evidence type="ECO:0000313" key="7">
    <source>
        <dbReference type="EMBL" id="PJA83087.1"/>
    </source>
</evidence>
<dbReference type="GO" id="GO:0008360">
    <property type="term" value="P:regulation of cell shape"/>
    <property type="evidence" value="ECO:0007669"/>
    <property type="project" value="UniProtKB-KW"/>
</dbReference>
<dbReference type="Gene3D" id="2.40.10.350">
    <property type="entry name" value="Rod shape-determining protein MreC, domain 2"/>
    <property type="match status" value="1"/>
</dbReference>
<evidence type="ECO:0000256" key="4">
    <source>
        <dbReference type="ARBA" id="ARBA00032089"/>
    </source>
</evidence>
<keyword evidence="3" id="KW-0133">Cell shape</keyword>
<protein>
    <recommendedName>
        <fullName evidence="2">Cell shape-determining protein MreC</fullName>
    </recommendedName>
    <alternativeName>
        <fullName evidence="4">Cell shape protein MreC</fullName>
    </alternativeName>
</protein>
<comment type="similarity">
    <text evidence="1">Belongs to the MreC family.</text>
</comment>
<evidence type="ECO:0000256" key="5">
    <source>
        <dbReference type="SAM" id="Coils"/>
    </source>
</evidence>
<reference evidence="8" key="1">
    <citation type="submission" date="2017-09" db="EMBL/GenBank/DDBJ databases">
        <title>Depth-based differentiation of microbial function through sediment-hosted aquifers and enrichment of novel symbionts in the deep terrestrial subsurface.</title>
        <authorList>
            <person name="Probst A.J."/>
            <person name="Ladd B."/>
            <person name="Jarett J.K."/>
            <person name="Geller-Mcgrath D.E."/>
            <person name="Sieber C.M.K."/>
            <person name="Emerson J.B."/>
            <person name="Anantharaman K."/>
            <person name="Thomas B.C."/>
            <person name="Malmstrom R."/>
            <person name="Stieglmeier M."/>
            <person name="Klingl A."/>
            <person name="Woyke T."/>
            <person name="Ryan C.M."/>
            <person name="Banfield J.F."/>
        </authorList>
    </citation>
    <scope>NUCLEOTIDE SEQUENCE [LARGE SCALE GENOMIC DNA]</scope>
</reference>
<dbReference type="InterPro" id="IPR007221">
    <property type="entry name" value="MreC"/>
</dbReference>
<dbReference type="Proteomes" id="UP000230178">
    <property type="component" value="Unassembled WGS sequence"/>
</dbReference>
<gene>
    <name evidence="7" type="primary">mreC</name>
    <name evidence="7" type="ORF">CO146_01810</name>
</gene>
<feature type="domain" description="Rod shape-determining protein MreC beta-barrel core" evidence="6">
    <location>
        <begin position="52"/>
        <end position="202"/>
    </location>
</feature>
<dbReference type="Pfam" id="PF04085">
    <property type="entry name" value="MreC"/>
    <property type="match status" value="1"/>
</dbReference>
<dbReference type="InterPro" id="IPR042175">
    <property type="entry name" value="Cell/Rod_MreC_2"/>
</dbReference>
<dbReference type="InterPro" id="IPR042177">
    <property type="entry name" value="Cell/Rod_1"/>
</dbReference>